<dbReference type="EMBL" id="BNCP01000024">
    <property type="protein sequence ID" value="GIL82618.1"/>
    <property type="molecule type" value="Genomic_DNA"/>
</dbReference>
<protein>
    <submittedName>
        <fullName evidence="3">Uncharacterized protein</fullName>
    </submittedName>
</protein>
<feature type="compositionally biased region" description="Polar residues" evidence="2">
    <location>
        <begin position="756"/>
        <end position="765"/>
    </location>
</feature>
<feature type="region of interest" description="Disordered" evidence="2">
    <location>
        <begin position="60"/>
        <end position="274"/>
    </location>
</feature>
<sequence>MVRSSPQAAEEAPVDPSSLKARCKNGALPLSSGKKLSREALSLINSQIIRYNNPNNSAVQLAALTDKGRRSAPGSGSEASPDAGHHRRVPSAPPVVHHGEELELPERQRNHGAGPASKDNGPGTKRSAAATGAPEDQVREDHEHKQHKKKKTLERQGQQARSVGVGGADVSGQIKNTIRVSDPAAPSTSAEADADAHPAGSKRNKKGARASKGKDQPAADAGAKGAQASNINATEPDAAVSRHSKKPRKEKSQMATAALIGQAGPSNPAKGRETEMVAALATSQLEDTVATQHISKQTETAALTISAHPGNMTEQRIMAAVAAGPEPLGARQEGATNFKIADADRAGPGANATGLQSNKGSAAGAQEPAAEPANADEAGRSLPATGIKPVNALLPARLPRPEETNAQEKLALVELQRQLSEWQGMYKELKATKIEQMDKLLAEMAERAEGRVSVAEQLAQHWQAVAKRAQEDAIAAGSVETANRIDALETEANQLLKQNQSLLQRVTQLQLELSLAQQELHDARAELLQFRMPTVRDVQADAKDKDKGSYTPLQGCATAEAEHGKDVNGPQRAAADAAVQESSPDVTLGGVRHHAITDAAETGGRAGGEHCSLSLGRGLKFPTLSPGAGEQTANDLSVVPGSSSRSVGISTDCQRIVQMLPSIRSPSRSIQSHQGRLPRTSAVAPSFDVGLLGDVPRAGSLSSERGIDTACQRIIQMLPELRQQSPSIEPRSVSRAEPVTNRDAPSGVTPAAADGNETTLRVQEGSSKRLSDGSPIDGICGPANRKITCASTQADLTHAHNMCAPEALGSAAHQQGQYSFVDLNPASARKPPHVGLAAGDGVSAAPVATMGVSEPRGGAASGARVRQAGPIRNASVLVTAAATKALPPTPGLQQQADSQDVSPRAIPIHSGSVASNQVSCNLSGLVARAMAQPQESQQAIGMPEVGRAPQARGDRSPVSANMALATQPPYAMAAASVIDPTMQAGNAREVPQGNKNLTASSPSPRTAKLNFYERLLEWHIDVISTKPLEAFRMTHMACGMSFEIRETEVDDDDLPEDGGGADQPAAGAEGNTTTDKTKYYEYTPLDLGTVGELLPAFLKETITIPADQRPKLLEKLDGVIKSTRGKKL</sequence>
<dbReference type="EMBL" id="BNCQ01000025">
    <property type="protein sequence ID" value="GIM07988.1"/>
    <property type="molecule type" value="Genomic_DNA"/>
</dbReference>
<gene>
    <name evidence="3" type="ORF">Vretifemale_11489</name>
    <name evidence="4" type="ORF">Vretimale_11984</name>
</gene>
<comment type="caution">
    <text evidence="3">The sequence shown here is derived from an EMBL/GenBank/DDBJ whole genome shotgun (WGS) entry which is preliminary data.</text>
</comment>
<name>A0A8J4FMQ0_9CHLO</name>
<evidence type="ECO:0000256" key="1">
    <source>
        <dbReference type="SAM" id="Coils"/>
    </source>
</evidence>
<keyword evidence="1" id="KW-0175">Coiled coil</keyword>
<reference evidence="3" key="1">
    <citation type="journal article" date="2021" name="Proc. Natl. Acad. Sci. U.S.A.">
        <title>Three genomes in the algal genus Volvox reveal the fate of a haploid sex-determining region after a transition to homothallism.</title>
        <authorList>
            <person name="Yamamoto K."/>
            <person name="Hamaji T."/>
            <person name="Kawai-Toyooka H."/>
            <person name="Matsuzaki R."/>
            <person name="Takahashi F."/>
            <person name="Nishimura Y."/>
            <person name="Kawachi M."/>
            <person name="Noguchi H."/>
            <person name="Minakuchi Y."/>
            <person name="Umen J.G."/>
            <person name="Toyoda A."/>
            <person name="Nozaki H."/>
        </authorList>
    </citation>
    <scope>NUCLEOTIDE SEQUENCE</scope>
    <source>
        <strain evidence="4">NIES-3785</strain>
        <strain evidence="3">NIES-3786</strain>
    </source>
</reference>
<feature type="compositionally biased region" description="Low complexity" evidence="2">
    <location>
        <begin position="218"/>
        <end position="228"/>
    </location>
</feature>
<evidence type="ECO:0000256" key="2">
    <source>
        <dbReference type="SAM" id="MobiDB-lite"/>
    </source>
</evidence>
<evidence type="ECO:0000313" key="5">
    <source>
        <dbReference type="Proteomes" id="UP000747110"/>
    </source>
</evidence>
<feature type="compositionally biased region" description="Low complexity" evidence="2">
    <location>
        <begin position="362"/>
        <end position="376"/>
    </location>
</feature>
<feature type="compositionally biased region" description="Low complexity" evidence="2">
    <location>
        <begin position="1062"/>
        <end position="1074"/>
    </location>
</feature>
<evidence type="ECO:0000313" key="4">
    <source>
        <dbReference type="EMBL" id="GIM07988.1"/>
    </source>
</evidence>
<organism evidence="3 5">
    <name type="scientific">Volvox reticuliferus</name>
    <dbReference type="NCBI Taxonomy" id="1737510"/>
    <lineage>
        <taxon>Eukaryota</taxon>
        <taxon>Viridiplantae</taxon>
        <taxon>Chlorophyta</taxon>
        <taxon>core chlorophytes</taxon>
        <taxon>Chlorophyceae</taxon>
        <taxon>CS clade</taxon>
        <taxon>Chlamydomonadales</taxon>
        <taxon>Volvocaceae</taxon>
        <taxon>Volvox</taxon>
    </lineage>
</organism>
<dbReference type="Proteomes" id="UP000747110">
    <property type="component" value="Unassembled WGS sequence"/>
</dbReference>
<feature type="coiled-coil region" evidence="1">
    <location>
        <begin position="478"/>
        <end position="526"/>
    </location>
</feature>
<feature type="compositionally biased region" description="Basic and acidic residues" evidence="2">
    <location>
        <begin position="97"/>
        <end position="109"/>
    </location>
</feature>
<dbReference type="OrthoDB" id="542414at2759"/>
<keyword evidence="5" id="KW-1185">Reference proteome</keyword>
<proteinExistence type="predicted"/>
<evidence type="ECO:0000313" key="3">
    <source>
        <dbReference type="EMBL" id="GIL82618.1"/>
    </source>
</evidence>
<dbReference type="Proteomes" id="UP000722791">
    <property type="component" value="Unassembled WGS sequence"/>
</dbReference>
<feature type="compositionally biased region" description="Basic residues" evidence="2">
    <location>
        <begin position="200"/>
        <end position="211"/>
    </location>
</feature>
<feature type="region of interest" description="Disordered" evidence="2">
    <location>
        <begin position="722"/>
        <end position="777"/>
    </location>
</feature>
<dbReference type="AlphaFoldDB" id="A0A8J4FMQ0"/>
<feature type="region of interest" description="Disordered" evidence="2">
    <location>
        <begin position="1049"/>
        <end position="1075"/>
    </location>
</feature>
<accession>A0A8J4FMQ0</accession>
<feature type="region of interest" description="Disordered" evidence="2">
    <location>
        <begin position="1"/>
        <end position="32"/>
    </location>
</feature>
<feature type="region of interest" description="Disordered" evidence="2">
    <location>
        <begin position="343"/>
        <end position="386"/>
    </location>
</feature>